<organism evidence="2 3">
    <name type="scientific">Papaver somniferum</name>
    <name type="common">Opium poppy</name>
    <dbReference type="NCBI Taxonomy" id="3469"/>
    <lineage>
        <taxon>Eukaryota</taxon>
        <taxon>Viridiplantae</taxon>
        <taxon>Streptophyta</taxon>
        <taxon>Embryophyta</taxon>
        <taxon>Tracheophyta</taxon>
        <taxon>Spermatophyta</taxon>
        <taxon>Magnoliopsida</taxon>
        <taxon>Ranunculales</taxon>
        <taxon>Papaveraceae</taxon>
        <taxon>Papaveroideae</taxon>
        <taxon>Papaver</taxon>
    </lineage>
</organism>
<evidence type="ECO:0000256" key="1">
    <source>
        <dbReference type="SAM" id="Phobius"/>
    </source>
</evidence>
<feature type="non-terminal residue" evidence="2">
    <location>
        <position position="1"/>
    </location>
</feature>
<evidence type="ECO:0000313" key="2">
    <source>
        <dbReference type="EMBL" id="RZC45449.1"/>
    </source>
</evidence>
<feature type="transmembrane region" description="Helical" evidence="1">
    <location>
        <begin position="12"/>
        <end position="38"/>
    </location>
</feature>
<dbReference type="EMBL" id="CM010715">
    <property type="protein sequence ID" value="RZC45449.1"/>
    <property type="molecule type" value="Genomic_DNA"/>
</dbReference>
<reference evidence="2 3" key="1">
    <citation type="journal article" date="2018" name="Science">
        <title>The opium poppy genome and morphinan production.</title>
        <authorList>
            <person name="Guo L."/>
            <person name="Winzer T."/>
            <person name="Yang X."/>
            <person name="Li Y."/>
            <person name="Ning Z."/>
            <person name="He Z."/>
            <person name="Teodor R."/>
            <person name="Lu Y."/>
            <person name="Bowser T.A."/>
            <person name="Graham I.A."/>
            <person name="Ye K."/>
        </authorList>
    </citation>
    <scope>NUCLEOTIDE SEQUENCE [LARGE SCALE GENOMIC DNA]</scope>
    <source>
        <strain evidence="3">cv. HN1</strain>
        <tissue evidence="2">Leaves</tissue>
    </source>
</reference>
<protein>
    <submittedName>
        <fullName evidence="2">Uncharacterized protein</fullName>
    </submittedName>
</protein>
<sequence length="60" mass="6222">GPGGFESGFTSGLVYVPGFIGLIKGTVVIGVVTSFSVVEDFDSTLKIDRREEADKGATTP</sequence>
<keyword evidence="1" id="KW-0472">Membrane</keyword>
<keyword evidence="1" id="KW-1133">Transmembrane helix</keyword>
<keyword evidence="3" id="KW-1185">Reference proteome</keyword>
<proteinExistence type="predicted"/>
<dbReference type="Proteomes" id="UP000316621">
    <property type="component" value="Chromosome 1"/>
</dbReference>
<name>A0A4Y7IDI0_PAPSO</name>
<keyword evidence="1" id="KW-0812">Transmembrane</keyword>
<evidence type="ECO:0000313" key="3">
    <source>
        <dbReference type="Proteomes" id="UP000316621"/>
    </source>
</evidence>
<dbReference type="AlphaFoldDB" id="A0A4Y7IDI0"/>
<accession>A0A4Y7IDI0</accession>
<gene>
    <name evidence="2" type="ORF">C5167_038392</name>
</gene>
<dbReference type="Gramene" id="RZC45449">
    <property type="protein sequence ID" value="RZC45449"/>
    <property type="gene ID" value="C5167_038392"/>
</dbReference>